<keyword evidence="3" id="KW-0804">Transcription</keyword>
<dbReference type="PANTHER" id="PTHR24567:SF74">
    <property type="entry name" value="HTH-TYPE TRANSCRIPTIONAL REGULATOR ARCR"/>
    <property type="match status" value="1"/>
</dbReference>
<keyword evidence="2" id="KW-0238">DNA-binding</keyword>
<dbReference type="Pfam" id="PF00027">
    <property type="entry name" value="cNMP_binding"/>
    <property type="match status" value="1"/>
</dbReference>
<accession>A0ABQ5TYE8</accession>
<dbReference type="PROSITE" id="PS51063">
    <property type="entry name" value="HTH_CRP_2"/>
    <property type="match status" value="1"/>
</dbReference>
<evidence type="ECO:0000256" key="3">
    <source>
        <dbReference type="ARBA" id="ARBA00023163"/>
    </source>
</evidence>
<evidence type="ECO:0000313" key="6">
    <source>
        <dbReference type="EMBL" id="GLQ04804.1"/>
    </source>
</evidence>
<dbReference type="InterPro" id="IPR000595">
    <property type="entry name" value="cNMP-bd_dom"/>
</dbReference>
<evidence type="ECO:0000259" key="5">
    <source>
        <dbReference type="PROSITE" id="PS51063"/>
    </source>
</evidence>
<gene>
    <name evidence="6" type="ORF">GCM10007924_00250</name>
</gene>
<reference evidence="6" key="1">
    <citation type="journal article" date="2014" name="Int. J. Syst. Evol. Microbiol.">
        <title>Complete genome of a new Firmicutes species belonging to the dominant human colonic microbiota ('Ruminococcus bicirculans') reveals two chromosomes and a selective capacity to utilize plant glucans.</title>
        <authorList>
            <consortium name="NISC Comparative Sequencing Program"/>
            <person name="Wegmann U."/>
            <person name="Louis P."/>
            <person name="Goesmann A."/>
            <person name="Henrissat B."/>
            <person name="Duncan S.H."/>
            <person name="Flint H.J."/>
        </authorList>
    </citation>
    <scope>NUCLEOTIDE SEQUENCE</scope>
    <source>
        <strain evidence="6">NBRC 103408</strain>
    </source>
</reference>
<sequence>MMTYVNEQTVKFLNGLPFFRDMDPSDVTVFLNTATIRHYARHQTVFLQDDPADHFFVIRDGWVKTYRITQDGEESIRSILHGGDLFGLASFFGNADYPYCAEAVEKSDLISFSITPLRERTEKKPEIMQRVISSLSREMNRLHLDHEHMTLMSAPQRVGCLLMQLAPERGPNGCSFRFPYDKSLAAQKLGMKPETFSRAFLQLKPYGVTVNGPECRIENFDMLAQYCCAHCSAEARDCFNAPLKPENQPLKRVQ</sequence>
<dbReference type="InterPro" id="IPR018490">
    <property type="entry name" value="cNMP-bd_dom_sf"/>
</dbReference>
<dbReference type="Gene3D" id="1.10.10.10">
    <property type="entry name" value="Winged helix-like DNA-binding domain superfamily/Winged helix DNA-binding domain"/>
    <property type="match status" value="1"/>
</dbReference>
<organism evidence="6 7">
    <name type="scientific">Sneathiella chinensis</name>
    <dbReference type="NCBI Taxonomy" id="349750"/>
    <lineage>
        <taxon>Bacteria</taxon>
        <taxon>Pseudomonadati</taxon>
        <taxon>Pseudomonadota</taxon>
        <taxon>Alphaproteobacteria</taxon>
        <taxon>Sneathiellales</taxon>
        <taxon>Sneathiellaceae</taxon>
        <taxon>Sneathiella</taxon>
    </lineage>
</organism>
<dbReference type="InterPro" id="IPR036388">
    <property type="entry name" value="WH-like_DNA-bd_sf"/>
</dbReference>
<dbReference type="SUPFAM" id="SSF51206">
    <property type="entry name" value="cAMP-binding domain-like"/>
    <property type="match status" value="1"/>
</dbReference>
<dbReference type="Proteomes" id="UP001161409">
    <property type="component" value="Unassembled WGS sequence"/>
</dbReference>
<evidence type="ECO:0008006" key="8">
    <source>
        <dbReference type="Google" id="ProtNLM"/>
    </source>
</evidence>
<dbReference type="InterPro" id="IPR012318">
    <property type="entry name" value="HTH_CRP"/>
</dbReference>
<keyword evidence="1" id="KW-0805">Transcription regulation</keyword>
<dbReference type="InterPro" id="IPR050397">
    <property type="entry name" value="Env_Response_Regulators"/>
</dbReference>
<dbReference type="InterPro" id="IPR014710">
    <property type="entry name" value="RmlC-like_jellyroll"/>
</dbReference>
<reference evidence="6" key="2">
    <citation type="submission" date="2023-01" db="EMBL/GenBank/DDBJ databases">
        <title>Draft genome sequence of Sneathiella chinensis strain NBRC 103408.</title>
        <authorList>
            <person name="Sun Q."/>
            <person name="Mori K."/>
        </authorList>
    </citation>
    <scope>NUCLEOTIDE SEQUENCE</scope>
    <source>
        <strain evidence="6">NBRC 103408</strain>
    </source>
</reference>
<dbReference type="RefSeq" id="WP_169558853.1">
    <property type="nucleotide sequence ID" value="NZ_BSNF01000001.1"/>
</dbReference>
<dbReference type="EMBL" id="BSNF01000001">
    <property type="protein sequence ID" value="GLQ04804.1"/>
    <property type="molecule type" value="Genomic_DNA"/>
</dbReference>
<dbReference type="SMART" id="SM00100">
    <property type="entry name" value="cNMP"/>
    <property type="match status" value="1"/>
</dbReference>
<protein>
    <recommendedName>
        <fullName evidence="8">Crp/Fnr family transcriptional regulator</fullName>
    </recommendedName>
</protein>
<keyword evidence="7" id="KW-1185">Reference proteome</keyword>
<dbReference type="PANTHER" id="PTHR24567">
    <property type="entry name" value="CRP FAMILY TRANSCRIPTIONAL REGULATORY PROTEIN"/>
    <property type="match status" value="1"/>
</dbReference>
<feature type="domain" description="HTH crp-type" evidence="5">
    <location>
        <begin position="152"/>
        <end position="221"/>
    </location>
</feature>
<evidence type="ECO:0000256" key="2">
    <source>
        <dbReference type="ARBA" id="ARBA00023125"/>
    </source>
</evidence>
<feature type="domain" description="Cyclic nucleotide-binding" evidence="4">
    <location>
        <begin position="18"/>
        <end position="138"/>
    </location>
</feature>
<evidence type="ECO:0000259" key="4">
    <source>
        <dbReference type="PROSITE" id="PS50042"/>
    </source>
</evidence>
<proteinExistence type="predicted"/>
<dbReference type="PROSITE" id="PS50042">
    <property type="entry name" value="CNMP_BINDING_3"/>
    <property type="match status" value="1"/>
</dbReference>
<name>A0ABQ5TYE8_9PROT</name>
<comment type="caution">
    <text evidence="6">The sequence shown here is derived from an EMBL/GenBank/DDBJ whole genome shotgun (WGS) entry which is preliminary data.</text>
</comment>
<evidence type="ECO:0000256" key="1">
    <source>
        <dbReference type="ARBA" id="ARBA00023015"/>
    </source>
</evidence>
<evidence type="ECO:0000313" key="7">
    <source>
        <dbReference type="Proteomes" id="UP001161409"/>
    </source>
</evidence>
<dbReference type="Gene3D" id="2.60.120.10">
    <property type="entry name" value="Jelly Rolls"/>
    <property type="match status" value="1"/>
</dbReference>
<dbReference type="CDD" id="cd00038">
    <property type="entry name" value="CAP_ED"/>
    <property type="match status" value="1"/>
</dbReference>